<evidence type="ECO:0000256" key="6">
    <source>
        <dbReference type="ARBA" id="ARBA00022692"/>
    </source>
</evidence>
<sequence>VAAGPESADTAKVYEFSALGVPPKFNGGDARQEFPKWFYAQLTYPDDARNAGMQGRVIVQFQINKDGSVSDINLLEGVCESIDNEVIRVVSESPDWTPGYVDGKPVNVTYAFPVLFQLRGGDSDK</sequence>
<evidence type="ECO:0000256" key="7">
    <source>
        <dbReference type="ARBA" id="ARBA00022927"/>
    </source>
</evidence>
<keyword evidence="5" id="KW-0997">Cell inner membrane</keyword>
<evidence type="ECO:0000259" key="10">
    <source>
        <dbReference type="PROSITE" id="PS52015"/>
    </source>
</evidence>
<dbReference type="Pfam" id="PF03544">
    <property type="entry name" value="TonB_C"/>
    <property type="match status" value="1"/>
</dbReference>
<keyword evidence="7" id="KW-0653">Protein transport</keyword>
<evidence type="ECO:0000256" key="1">
    <source>
        <dbReference type="ARBA" id="ARBA00004383"/>
    </source>
</evidence>
<keyword evidence="3" id="KW-0813">Transport</keyword>
<comment type="subcellular location">
    <subcellularLocation>
        <location evidence="1">Cell inner membrane</location>
        <topology evidence="1">Single-pass membrane protein</topology>
        <orientation evidence="1">Periplasmic side</orientation>
    </subcellularLocation>
</comment>
<dbReference type="GO" id="GO:0055085">
    <property type="term" value="P:transmembrane transport"/>
    <property type="evidence" value="ECO:0007669"/>
    <property type="project" value="InterPro"/>
</dbReference>
<proteinExistence type="inferred from homology"/>
<protein>
    <submittedName>
        <fullName evidence="11">Energy transducer TonB</fullName>
    </submittedName>
</protein>
<keyword evidence="4" id="KW-1003">Cell membrane</keyword>
<dbReference type="PANTHER" id="PTHR33446:SF2">
    <property type="entry name" value="PROTEIN TONB"/>
    <property type="match status" value="1"/>
</dbReference>
<dbReference type="InterPro" id="IPR051045">
    <property type="entry name" value="TonB-dependent_transducer"/>
</dbReference>
<feature type="non-terminal residue" evidence="11">
    <location>
        <position position="1"/>
    </location>
</feature>
<evidence type="ECO:0000256" key="2">
    <source>
        <dbReference type="ARBA" id="ARBA00006555"/>
    </source>
</evidence>
<dbReference type="InterPro" id="IPR037682">
    <property type="entry name" value="TonB_C"/>
</dbReference>
<feature type="domain" description="TonB C-terminal" evidence="10">
    <location>
        <begin position="29"/>
        <end position="125"/>
    </location>
</feature>
<evidence type="ECO:0000256" key="9">
    <source>
        <dbReference type="ARBA" id="ARBA00023136"/>
    </source>
</evidence>
<name>A0A9D2GT29_9BACT</name>
<dbReference type="InterPro" id="IPR006260">
    <property type="entry name" value="TonB/TolA_C"/>
</dbReference>
<evidence type="ECO:0000313" key="11">
    <source>
        <dbReference type="EMBL" id="HIZ86454.1"/>
    </source>
</evidence>
<reference evidence="11" key="2">
    <citation type="submission" date="2021-04" db="EMBL/GenBank/DDBJ databases">
        <authorList>
            <person name="Gilroy R."/>
        </authorList>
    </citation>
    <scope>NUCLEOTIDE SEQUENCE</scope>
    <source>
        <strain evidence="11">Gambia16-554</strain>
    </source>
</reference>
<dbReference type="GO" id="GO:0015031">
    <property type="term" value="P:protein transport"/>
    <property type="evidence" value="ECO:0007669"/>
    <property type="project" value="UniProtKB-KW"/>
</dbReference>
<dbReference type="SUPFAM" id="SSF74653">
    <property type="entry name" value="TolA/TonB C-terminal domain"/>
    <property type="match status" value="1"/>
</dbReference>
<reference evidence="11" key="1">
    <citation type="journal article" date="2021" name="PeerJ">
        <title>Extensive microbial diversity within the chicken gut microbiome revealed by metagenomics and culture.</title>
        <authorList>
            <person name="Gilroy R."/>
            <person name="Ravi A."/>
            <person name="Getino M."/>
            <person name="Pursley I."/>
            <person name="Horton D.L."/>
            <person name="Alikhan N.F."/>
            <person name="Baker D."/>
            <person name="Gharbi K."/>
            <person name="Hall N."/>
            <person name="Watson M."/>
            <person name="Adriaenssens E.M."/>
            <person name="Foster-Nyarko E."/>
            <person name="Jarju S."/>
            <person name="Secka A."/>
            <person name="Antonio M."/>
            <person name="Oren A."/>
            <person name="Chaudhuri R.R."/>
            <person name="La Ragione R."/>
            <person name="Hildebrand F."/>
            <person name="Pallen M.J."/>
        </authorList>
    </citation>
    <scope>NUCLEOTIDE SEQUENCE</scope>
    <source>
        <strain evidence="11">Gambia16-554</strain>
    </source>
</reference>
<dbReference type="GO" id="GO:0098797">
    <property type="term" value="C:plasma membrane protein complex"/>
    <property type="evidence" value="ECO:0007669"/>
    <property type="project" value="TreeGrafter"/>
</dbReference>
<dbReference type="GO" id="GO:0031992">
    <property type="term" value="F:energy transducer activity"/>
    <property type="evidence" value="ECO:0007669"/>
    <property type="project" value="TreeGrafter"/>
</dbReference>
<evidence type="ECO:0000256" key="8">
    <source>
        <dbReference type="ARBA" id="ARBA00022989"/>
    </source>
</evidence>
<keyword evidence="6" id="KW-0812">Transmembrane</keyword>
<evidence type="ECO:0000256" key="5">
    <source>
        <dbReference type="ARBA" id="ARBA00022519"/>
    </source>
</evidence>
<comment type="caution">
    <text evidence="11">The sequence shown here is derived from an EMBL/GenBank/DDBJ whole genome shotgun (WGS) entry which is preliminary data.</text>
</comment>
<dbReference type="PANTHER" id="PTHR33446">
    <property type="entry name" value="PROTEIN TONB-RELATED"/>
    <property type="match status" value="1"/>
</dbReference>
<dbReference type="PROSITE" id="PS52015">
    <property type="entry name" value="TONB_CTD"/>
    <property type="match status" value="1"/>
</dbReference>
<dbReference type="Proteomes" id="UP000824115">
    <property type="component" value="Unassembled WGS sequence"/>
</dbReference>
<organism evidence="11 12">
    <name type="scientific">Candidatus Coprenecus stercoravium</name>
    <dbReference type="NCBI Taxonomy" id="2840735"/>
    <lineage>
        <taxon>Bacteria</taxon>
        <taxon>Pseudomonadati</taxon>
        <taxon>Bacteroidota</taxon>
        <taxon>Bacteroidia</taxon>
        <taxon>Bacteroidales</taxon>
        <taxon>Rikenellaceae</taxon>
        <taxon>Rikenellaceae incertae sedis</taxon>
        <taxon>Candidatus Coprenecus</taxon>
    </lineage>
</organism>
<keyword evidence="8" id="KW-1133">Transmembrane helix</keyword>
<evidence type="ECO:0000313" key="12">
    <source>
        <dbReference type="Proteomes" id="UP000824115"/>
    </source>
</evidence>
<keyword evidence="9" id="KW-0472">Membrane</keyword>
<evidence type="ECO:0000256" key="4">
    <source>
        <dbReference type="ARBA" id="ARBA00022475"/>
    </source>
</evidence>
<accession>A0A9D2GT29</accession>
<comment type="similarity">
    <text evidence="2">Belongs to the TonB family.</text>
</comment>
<dbReference type="EMBL" id="DXAW01000141">
    <property type="protein sequence ID" value="HIZ86454.1"/>
    <property type="molecule type" value="Genomic_DNA"/>
</dbReference>
<dbReference type="AlphaFoldDB" id="A0A9D2GT29"/>
<gene>
    <name evidence="11" type="ORF">IAC04_08180</name>
</gene>
<evidence type="ECO:0000256" key="3">
    <source>
        <dbReference type="ARBA" id="ARBA00022448"/>
    </source>
</evidence>
<dbReference type="NCBIfam" id="TIGR01352">
    <property type="entry name" value="tonB_Cterm"/>
    <property type="match status" value="1"/>
</dbReference>
<dbReference type="Gene3D" id="3.30.1150.10">
    <property type="match status" value="1"/>
</dbReference>